<dbReference type="InterPro" id="IPR051156">
    <property type="entry name" value="Mito/Outer_Membr_Metalloprot"/>
</dbReference>
<dbReference type="GO" id="GO:0016020">
    <property type="term" value="C:membrane"/>
    <property type="evidence" value="ECO:0007669"/>
    <property type="project" value="TreeGrafter"/>
</dbReference>
<evidence type="ECO:0000313" key="2">
    <source>
        <dbReference type="Proteomes" id="UP000016922"/>
    </source>
</evidence>
<organism evidence="1 2">
    <name type="scientific">Glarea lozoyensis (strain ATCC 20868 / MF5171)</name>
    <dbReference type="NCBI Taxonomy" id="1116229"/>
    <lineage>
        <taxon>Eukaryota</taxon>
        <taxon>Fungi</taxon>
        <taxon>Dikarya</taxon>
        <taxon>Ascomycota</taxon>
        <taxon>Pezizomycotina</taxon>
        <taxon>Leotiomycetes</taxon>
        <taxon>Helotiales</taxon>
        <taxon>Helotiaceae</taxon>
        <taxon>Glarea</taxon>
    </lineage>
</organism>
<dbReference type="PANTHER" id="PTHR22726">
    <property type="entry name" value="METALLOENDOPEPTIDASE OMA1"/>
    <property type="match status" value="1"/>
</dbReference>
<proteinExistence type="predicted"/>
<reference evidence="1 2" key="1">
    <citation type="journal article" date="2013" name="BMC Genomics">
        <title>Genomics-driven discovery of the pneumocandin biosynthetic gene cluster in the fungus Glarea lozoyensis.</title>
        <authorList>
            <person name="Chen L."/>
            <person name="Yue Q."/>
            <person name="Zhang X."/>
            <person name="Xiang M."/>
            <person name="Wang C."/>
            <person name="Li S."/>
            <person name="Che Y."/>
            <person name="Ortiz-Lopez F.J."/>
            <person name="Bills G.F."/>
            <person name="Liu X."/>
            <person name="An Z."/>
        </authorList>
    </citation>
    <scope>NUCLEOTIDE SEQUENCE [LARGE SCALE GENOMIC DNA]</scope>
    <source>
        <strain evidence="2">ATCC 20868 / MF5171</strain>
    </source>
</reference>
<evidence type="ECO:0000313" key="1">
    <source>
        <dbReference type="EMBL" id="EPE27495.1"/>
    </source>
</evidence>
<gene>
    <name evidence="1" type="ORF">GLAREA_04286</name>
</gene>
<protein>
    <submittedName>
        <fullName evidence="1">Peptidase M48 Ste24p</fullName>
    </submittedName>
</protein>
<dbReference type="OrthoDB" id="7464992at2759"/>
<dbReference type="GO" id="GO:0004222">
    <property type="term" value="F:metalloendopeptidase activity"/>
    <property type="evidence" value="ECO:0007669"/>
    <property type="project" value="TreeGrafter"/>
</dbReference>
<accession>S3CP56</accession>
<name>S3CP56_GLAL2</name>
<dbReference type="GO" id="GO:0051603">
    <property type="term" value="P:proteolysis involved in protein catabolic process"/>
    <property type="evidence" value="ECO:0007669"/>
    <property type="project" value="TreeGrafter"/>
</dbReference>
<dbReference type="EMBL" id="KE145369">
    <property type="protein sequence ID" value="EPE27495.1"/>
    <property type="molecule type" value="Genomic_DNA"/>
</dbReference>
<sequence length="184" mass="21265">MPFSQQSLWRFVVIRSNTYQACHRDYGAGCSMVWLTTAYINQCSRDDMLAFILCHEISHGICAHGKEKTKLRLSKAPAQEQEELSWKLEYEADEVGMRLCARAGYNPYAALLFFKLRLHHKKTSLPIGQNPHPSPAQPVAKLQSGVQEAIKEYEESNKQNTSIADWQKTKWESYWNPFHNYDLP</sequence>
<keyword evidence="2" id="KW-1185">Reference proteome</keyword>
<dbReference type="HOGENOM" id="CLU_1468281_0_0_1"/>
<dbReference type="PANTHER" id="PTHR22726:SF1">
    <property type="entry name" value="METALLOENDOPEPTIDASE OMA1, MITOCHONDRIAL"/>
    <property type="match status" value="1"/>
</dbReference>
<dbReference type="KEGG" id="glz:GLAREA_04286"/>
<dbReference type="AlphaFoldDB" id="S3CP56"/>
<dbReference type="RefSeq" id="XP_008084854.1">
    <property type="nucleotide sequence ID" value="XM_008086663.1"/>
</dbReference>
<dbReference type="Proteomes" id="UP000016922">
    <property type="component" value="Unassembled WGS sequence"/>
</dbReference>
<dbReference type="GeneID" id="19463341"/>